<evidence type="ECO:0000256" key="2">
    <source>
        <dbReference type="PROSITE-ProRule" id="PRU01091"/>
    </source>
</evidence>
<dbReference type="InterPro" id="IPR036388">
    <property type="entry name" value="WH-like_DNA-bd_sf"/>
</dbReference>
<protein>
    <submittedName>
        <fullName evidence="4">Helix-turn-helix transcriptional regulator</fullName>
    </submittedName>
</protein>
<reference evidence="4 5" key="1">
    <citation type="submission" date="2020-05" db="EMBL/GenBank/DDBJ databases">
        <title>Aquincola sp. isolate from soil.</title>
        <authorList>
            <person name="Han J."/>
            <person name="Kim D.-U."/>
        </authorList>
    </citation>
    <scope>NUCLEOTIDE SEQUENCE [LARGE SCALE GENOMIC DNA]</scope>
    <source>
        <strain evidence="4 5">S2</strain>
    </source>
</reference>
<keyword evidence="5" id="KW-1185">Reference proteome</keyword>
<evidence type="ECO:0000256" key="1">
    <source>
        <dbReference type="ARBA" id="ARBA00023125"/>
    </source>
</evidence>
<dbReference type="PANTHER" id="PTHR47691">
    <property type="entry name" value="REGULATOR-RELATED"/>
    <property type="match status" value="1"/>
</dbReference>
<evidence type="ECO:0000313" key="4">
    <source>
        <dbReference type="EMBL" id="NRF71598.1"/>
    </source>
</evidence>
<gene>
    <name evidence="4" type="ORF">HLB44_31885</name>
</gene>
<organism evidence="4 5">
    <name type="scientific">Pseudaquabacterium terrae</name>
    <dbReference type="NCBI Taxonomy" id="2732868"/>
    <lineage>
        <taxon>Bacteria</taxon>
        <taxon>Pseudomonadati</taxon>
        <taxon>Pseudomonadota</taxon>
        <taxon>Betaproteobacteria</taxon>
        <taxon>Burkholderiales</taxon>
        <taxon>Sphaerotilaceae</taxon>
        <taxon>Pseudaquabacterium</taxon>
    </lineage>
</organism>
<dbReference type="Pfam" id="PF13191">
    <property type="entry name" value="AAA_16"/>
    <property type="match status" value="1"/>
</dbReference>
<evidence type="ECO:0000259" key="3">
    <source>
        <dbReference type="PROSITE" id="PS51755"/>
    </source>
</evidence>
<dbReference type="Gene3D" id="1.10.10.10">
    <property type="entry name" value="Winged helix-like DNA-binding domain superfamily/Winged helix DNA-binding domain"/>
    <property type="match status" value="1"/>
</dbReference>
<dbReference type="Gene3D" id="1.25.40.10">
    <property type="entry name" value="Tetratricopeptide repeat domain"/>
    <property type="match status" value="1"/>
</dbReference>
<sequence>MAVTAYAFAPYRLLPSQRQLLSGDVLVKLGGRAFDLLLSLVERRDRVVSKHELMDLVWPGLFVEENNLQVQIVALRKLLGHPAIATVPGRGYRFTLPVTEEGAAAEPAQRGASAHAAADTRALTNLRPALPKLFGREQDLAALLGLLTRHRLVTVAGAAGIGKTRLAQAAAEACRAWARDGVWWIDLAPLAESSWLPGAVAAALGLRFESGTDPDAAALRELQERSALLVLDNAEHLLDGVAGFVARVLQAAPAVHILVTSQEPLHLEDERVLRPAPLSLPVGDDPAAMDASGAVALFVARAKEADRRFELSAANSAPVADVCRRLDGLPLAIELAAARLPLLGIEGLRDRLDQRFHVLTAGRRGGLRRHQTLRAALEWSHQLLSPVEQAVLRRLGVFVGGFTLEAAQHVAEDSGIDRWDVLEHLGTLVDKSLVVAEGDAVLRYRLLETTRLFALERLIDSGEAPAVRALHREHFLQLAEACQRHLLHADGRSHFAVLDRERDNLLLALAWAPAGDDPTAGLRLAAALHHYWFLRALPALGAQVTHAALARPGAERPSLARCRALITAGWLSTWTAEDGEAVRLMDEALRLARSLGDAATLCFALAKFAHVRHNRNETRESLPLACEALTVGRPLGDSIELGDALVIRAHVHLRCGERMQARALFDEALALRQRLNTPSGILSVRLCLAFFAIEDRAPEEAKRQLEHALPLVPLADSHNAGLHLISVTAQWAAIAGLHEAAVVLEAAAEGLLHRASMRTELEPQEHERLDRAWCAFEPRARETLVAAGRALSYADALQAVADALSPKA</sequence>
<dbReference type="PANTHER" id="PTHR47691:SF3">
    <property type="entry name" value="HTH-TYPE TRANSCRIPTIONAL REGULATOR RV0890C-RELATED"/>
    <property type="match status" value="1"/>
</dbReference>
<feature type="domain" description="OmpR/PhoB-type" evidence="3">
    <location>
        <begin position="3"/>
        <end position="96"/>
    </location>
</feature>
<dbReference type="Proteomes" id="UP000737171">
    <property type="component" value="Unassembled WGS sequence"/>
</dbReference>
<accession>A0ABX2ESI0</accession>
<dbReference type="InterPro" id="IPR027417">
    <property type="entry name" value="P-loop_NTPase"/>
</dbReference>
<dbReference type="SUPFAM" id="SSF46894">
    <property type="entry name" value="C-terminal effector domain of the bipartite response regulators"/>
    <property type="match status" value="1"/>
</dbReference>
<dbReference type="Pfam" id="PF25872">
    <property type="entry name" value="HTH_77"/>
    <property type="match status" value="1"/>
</dbReference>
<dbReference type="SMART" id="SM00862">
    <property type="entry name" value="Trans_reg_C"/>
    <property type="match status" value="1"/>
</dbReference>
<dbReference type="InterPro" id="IPR001867">
    <property type="entry name" value="OmpR/PhoB-type_DNA-bd"/>
</dbReference>
<proteinExistence type="predicted"/>
<dbReference type="InterPro" id="IPR011990">
    <property type="entry name" value="TPR-like_helical_dom_sf"/>
</dbReference>
<dbReference type="RefSeq" id="WP_173133097.1">
    <property type="nucleotide sequence ID" value="NZ_JABRWJ010000012.1"/>
</dbReference>
<dbReference type="InterPro" id="IPR058852">
    <property type="entry name" value="HTH_77"/>
</dbReference>
<keyword evidence="1 2" id="KW-0238">DNA-binding</keyword>
<dbReference type="InterPro" id="IPR016032">
    <property type="entry name" value="Sig_transdc_resp-reg_C-effctor"/>
</dbReference>
<dbReference type="InterPro" id="IPR041664">
    <property type="entry name" value="AAA_16"/>
</dbReference>
<dbReference type="SUPFAM" id="SSF48452">
    <property type="entry name" value="TPR-like"/>
    <property type="match status" value="1"/>
</dbReference>
<name>A0ABX2ESI0_9BURK</name>
<comment type="caution">
    <text evidence="4">The sequence shown here is derived from an EMBL/GenBank/DDBJ whole genome shotgun (WGS) entry which is preliminary data.</text>
</comment>
<dbReference type="PROSITE" id="PS51755">
    <property type="entry name" value="OMPR_PHOB"/>
    <property type="match status" value="1"/>
</dbReference>
<dbReference type="SUPFAM" id="SSF52540">
    <property type="entry name" value="P-loop containing nucleoside triphosphate hydrolases"/>
    <property type="match status" value="1"/>
</dbReference>
<dbReference type="CDD" id="cd00383">
    <property type="entry name" value="trans_reg_C"/>
    <property type="match status" value="1"/>
</dbReference>
<dbReference type="EMBL" id="JABRWJ010000012">
    <property type="protein sequence ID" value="NRF71598.1"/>
    <property type="molecule type" value="Genomic_DNA"/>
</dbReference>
<evidence type="ECO:0000313" key="5">
    <source>
        <dbReference type="Proteomes" id="UP000737171"/>
    </source>
</evidence>
<dbReference type="Pfam" id="PF00486">
    <property type="entry name" value="Trans_reg_C"/>
    <property type="match status" value="1"/>
</dbReference>
<dbReference type="PRINTS" id="PR00364">
    <property type="entry name" value="DISEASERSIST"/>
</dbReference>
<feature type="DNA-binding region" description="OmpR/PhoB-type" evidence="2">
    <location>
        <begin position="3"/>
        <end position="96"/>
    </location>
</feature>
<dbReference type="Gene3D" id="3.40.50.300">
    <property type="entry name" value="P-loop containing nucleotide triphosphate hydrolases"/>
    <property type="match status" value="1"/>
</dbReference>